<feature type="compositionally biased region" description="Basic and acidic residues" evidence="1">
    <location>
        <begin position="73"/>
        <end position="83"/>
    </location>
</feature>
<gene>
    <name evidence="2" type="ORF">Pmani_030812</name>
</gene>
<feature type="compositionally biased region" description="Basic residues" evidence="1">
    <location>
        <begin position="88"/>
        <end position="112"/>
    </location>
</feature>
<proteinExistence type="predicted"/>
<dbReference type="AlphaFoldDB" id="A0AAE1TVJ6"/>
<keyword evidence="3" id="KW-1185">Reference proteome</keyword>
<feature type="region of interest" description="Disordered" evidence="1">
    <location>
        <begin position="1"/>
        <end position="44"/>
    </location>
</feature>
<evidence type="ECO:0000256" key="1">
    <source>
        <dbReference type="SAM" id="MobiDB-lite"/>
    </source>
</evidence>
<evidence type="ECO:0000313" key="2">
    <source>
        <dbReference type="EMBL" id="KAK4296735.1"/>
    </source>
</evidence>
<dbReference type="EMBL" id="JAWZYT010003783">
    <property type="protein sequence ID" value="KAK4296735.1"/>
    <property type="molecule type" value="Genomic_DNA"/>
</dbReference>
<reference evidence="2" key="1">
    <citation type="submission" date="2023-11" db="EMBL/GenBank/DDBJ databases">
        <title>Genome assemblies of two species of porcelain crab, Petrolisthes cinctipes and Petrolisthes manimaculis (Anomura: Porcellanidae).</title>
        <authorList>
            <person name="Angst P."/>
        </authorList>
    </citation>
    <scope>NUCLEOTIDE SEQUENCE</scope>
    <source>
        <strain evidence="2">PB745_02</strain>
        <tissue evidence="2">Gill</tissue>
    </source>
</reference>
<evidence type="ECO:0000313" key="3">
    <source>
        <dbReference type="Proteomes" id="UP001292094"/>
    </source>
</evidence>
<accession>A0AAE1TVJ6</accession>
<feature type="compositionally biased region" description="Polar residues" evidence="1">
    <location>
        <begin position="1"/>
        <end position="10"/>
    </location>
</feature>
<organism evidence="2 3">
    <name type="scientific">Petrolisthes manimaculis</name>
    <dbReference type="NCBI Taxonomy" id="1843537"/>
    <lineage>
        <taxon>Eukaryota</taxon>
        <taxon>Metazoa</taxon>
        <taxon>Ecdysozoa</taxon>
        <taxon>Arthropoda</taxon>
        <taxon>Crustacea</taxon>
        <taxon>Multicrustacea</taxon>
        <taxon>Malacostraca</taxon>
        <taxon>Eumalacostraca</taxon>
        <taxon>Eucarida</taxon>
        <taxon>Decapoda</taxon>
        <taxon>Pleocyemata</taxon>
        <taxon>Anomura</taxon>
        <taxon>Galatheoidea</taxon>
        <taxon>Porcellanidae</taxon>
        <taxon>Petrolisthes</taxon>
    </lineage>
</organism>
<sequence>MTDNHSTSGRPTGRLSLGRGGEQARRQVVKGSRHGGGGEHVSKWTGGGWWVLQMERRDLTAGGIKARQFIKQEGARQKERDMRPTTVRTHRAGGHKRSKDAKANPIKRRSRW</sequence>
<dbReference type="Proteomes" id="UP001292094">
    <property type="component" value="Unassembled WGS sequence"/>
</dbReference>
<comment type="caution">
    <text evidence="2">The sequence shown here is derived from an EMBL/GenBank/DDBJ whole genome shotgun (WGS) entry which is preliminary data.</text>
</comment>
<name>A0AAE1TVJ6_9EUCA</name>
<protein>
    <submittedName>
        <fullName evidence="2">Uncharacterized protein</fullName>
    </submittedName>
</protein>
<feature type="region of interest" description="Disordered" evidence="1">
    <location>
        <begin position="72"/>
        <end position="112"/>
    </location>
</feature>